<evidence type="ECO:0000313" key="2">
    <source>
        <dbReference type="Proteomes" id="UP000198356"/>
    </source>
</evidence>
<dbReference type="Proteomes" id="UP000198356">
    <property type="component" value="Unassembled WGS sequence"/>
</dbReference>
<name>A0A239MEL6_9BACT</name>
<reference evidence="1 2" key="1">
    <citation type="submission" date="2017-06" db="EMBL/GenBank/DDBJ databases">
        <authorList>
            <person name="Kim H.J."/>
            <person name="Triplett B.A."/>
        </authorList>
    </citation>
    <scope>NUCLEOTIDE SEQUENCE [LARGE SCALE GENOMIC DNA]</scope>
    <source>
        <strain evidence="1 2">DSM 18704</strain>
    </source>
</reference>
<keyword evidence="2" id="KW-1185">Reference proteome</keyword>
<proteinExistence type="predicted"/>
<dbReference type="Pfam" id="PF04365">
    <property type="entry name" value="BrnT_toxin"/>
    <property type="match status" value="1"/>
</dbReference>
<accession>A0A239MEL6</accession>
<protein>
    <submittedName>
        <fullName evidence="1">Uncharacterized protein</fullName>
    </submittedName>
</protein>
<gene>
    <name evidence="1" type="ORF">SAMN05421770_11190</name>
</gene>
<dbReference type="InterPro" id="IPR007460">
    <property type="entry name" value="BrnT_toxin"/>
</dbReference>
<dbReference type="AlphaFoldDB" id="A0A239MEL6"/>
<dbReference type="InterPro" id="IPR038573">
    <property type="entry name" value="BrnT_sf"/>
</dbReference>
<dbReference type="EMBL" id="FZOU01000011">
    <property type="protein sequence ID" value="SNT40418.1"/>
    <property type="molecule type" value="Genomic_DNA"/>
</dbReference>
<sequence length="107" mass="12333">MHNVYTLCMDVLFRYEGLDFVWDVHKAASNLVKHGVRFELACQAFLDPFAQLRDAGIDEEIRSAIVGETEQGRLLFVVHIERDDEAIRIISARQATAQERKSYEDYA</sequence>
<dbReference type="Gene3D" id="3.10.450.530">
    <property type="entry name" value="Ribonuclease toxin, BrnT, of type II toxin-antitoxin system"/>
    <property type="match status" value="1"/>
</dbReference>
<organism evidence="1 2">
    <name type="scientific">Granulicella rosea</name>
    <dbReference type="NCBI Taxonomy" id="474952"/>
    <lineage>
        <taxon>Bacteria</taxon>
        <taxon>Pseudomonadati</taxon>
        <taxon>Acidobacteriota</taxon>
        <taxon>Terriglobia</taxon>
        <taxon>Terriglobales</taxon>
        <taxon>Acidobacteriaceae</taxon>
        <taxon>Granulicella</taxon>
    </lineage>
</organism>
<evidence type="ECO:0000313" key="1">
    <source>
        <dbReference type="EMBL" id="SNT40418.1"/>
    </source>
</evidence>